<evidence type="ECO:0000313" key="13">
    <source>
        <dbReference type="Proteomes" id="UP000597444"/>
    </source>
</evidence>
<dbReference type="Pfam" id="PF00749">
    <property type="entry name" value="tRNA-synt_1c"/>
    <property type="match status" value="1"/>
</dbReference>
<comment type="subunit">
    <text evidence="9">Monomer.</text>
</comment>
<dbReference type="NCBIfam" id="TIGR00464">
    <property type="entry name" value="gltX_bact"/>
    <property type="match status" value="1"/>
</dbReference>
<evidence type="ECO:0000256" key="5">
    <source>
        <dbReference type="ARBA" id="ARBA00022833"/>
    </source>
</evidence>
<keyword evidence="3" id="KW-0479">Metal-binding</keyword>
<dbReference type="GO" id="GO:0005524">
    <property type="term" value="F:ATP binding"/>
    <property type="evidence" value="ECO:0007669"/>
    <property type="project" value="UniProtKB-UniRule"/>
</dbReference>
<comment type="caution">
    <text evidence="12">The sequence shown here is derived from an EMBL/GenBank/DDBJ whole genome shotgun (WGS) entry which is preliminary data.</text>
</comment>
<comment type="similarity">
    <text evidence="1 9">Belongs to the class-I aminoacyl-tRNA synthetase family. Glutamate--tRNA ligase type 1 subfamily.</text>
</comment>
<keyword evidence="4 9" id="KW-0547">Nucleotide-binding</keyword>
<dbReference type="InterPro" id="IPR004527">
    <property type="entry name" value="Glu-tRNA-ligase_bac/mito"/>
</dbReference>
<accession>A0A8J3MZ64</accession>
<dbReference type="InterPro" id="IPR033910">
    <property type="entry name" value="GluRS_core"/>
</dbReference>
<organism evidence="12 13">
    <name type="scientific">Reticulibacter mediterranei</name>
    <dbReference type="NCBI Taxonomy" id="2778369"/>
    <lineage>
        <taxon>Bacteria</taxon>
        <taxon>Bacillati</taxon>
        <taxon>Chloroflexota</taxon>
        <taxon>Ktedonobacteria</taxon>
        <taxon>Ktedonobacterales</taxon>
        <taxon>Reticulibacteraceae</taxon>
        <taxon>Reticulibacter</taxon>
    </lineage>
</organism>
<keyword evidence="13" id="KW-1185">Reference proteome</keyword>
<dbReference type="PANTHER" id="PTHR43311">
    <property type="entry name" value="GLUTAMATE--TRNA LIGASE"/>
    <property type="match status" value="1"/>
</dbReference>
<dbReference type="SUPFAM" id="SSF48163">
    <property type="entry name" value="An anticodon-binding domain of class I aminoacyl-tRNA synthetases"/>
    <property type="match status" value="1"/>
</dbReference>
<evidence type="ECO:0000313" key="12">
    <source>
        <dbReference type="EMBL" id="GHO91567.1"/>
    </source>
</evidence>
<dbReference type="Proteomes" id="UP000597444">
    <property type="component" value="Unassembled WGS sequence"/>
</dbReference>
<feature type="short sequence motif" description="'KMSKS' region" evidence="9">
    <location>
        <begin position="267"/>
        <end position="271"/>
    </location>
</feature>
<keyword evidence="2 9" id="KW-0436">Ligase</keyword>
<dbReference type="SUPFAM" id="SSF52374">
    <property type="entry name" value="Nucleotidylyl transferase"/>
    <property type="match status" value="1"/>
</dbReference>
<dbReference type="EMBL" id="BNJK01000001">
    <property type="protein sequence ID" value="GHO91567.1"/>
    <property type="molecule type" value="Genomic_DNA"/>
</dbReference>
<dbReference type="RefSeq" id="WP_220202455.1">
    <property type="nucleotide sequence ID" value="NZ_BNJK01000001.1"/>
</dbReference>
<dbReference type="Gene3D" id="3.40.50.620">
    <property type="entry name" value="HUPs"/>
    <property type="match status" value="1"/>
</dbReference>
<sequence>MTQIDNRIQEPHTWGADRKPRLRFAPSPTGFQHIGGFRTALFSWLYARHTGGQFILRIEDTDTARTVEGAVEDLLKGMAWLGLDIDEGPVIGGAYGPYYQVQRKALYQQYASQLIETGHAYRCYCTPERLDQMRKEQEAKKLPPRYDRRCRYLTPEERAANEAAGIPWTVRFAMPLEGETVVHDQLHDDMVFKNADLDDMIILKGNGLAPYHLAHLVDDHLMGITHVIRGEDWIPSAPRHIQIYKALGWEPPLMYHVPNILGKDKKKLSKRRNAPSWSDFQREGYLPEAVFNFLALVGWSYDDKTELFTRDELIRVFTLDRIGISSGIYDPDKLLWMNGVYIRQLPLDELVTRTLPYMERPAAEGGLPDSVQRPLDRDYTKRVLELEQERLKTLGAAAPAVAFFYVRDLTYDKAMLIQKGMDEPRTRDALIQVRDLLTGLEEWKHEIMEPPMRELAKTLALKPGQLFGATRVAVSGSNATPPLFQMMEVLGREVTLKRIQQAIDLLSPS</sequence>
<feature type="binding site" evidence="9">
    <location>
        <position position="270"/>
    </location>
    <ligand>
        <name>ATP</name>
        <dbReference type="ChEBI" id="CHEBI:30616"/>
    </ligand>
</feature>
<dbReference type="PANTHER" id="PTHR43311:SF2">
    <property type="entry name" value="GLUTAMATE--TRNA LIGASE, MITOCHONDRIAL-RELATED"/>
    <property type="match status" value="1"/>
</dbReference>
<feature type="domain" description="Glutamyl/glutaminyl-tRNA synthetase class Ib catalytic" evidence="10">
    <location>
        <begin position="21"/>
        <end position="334"/>
    </location>
</feature>
<protein>
    <recommendedName>
        <fullName evidence="9">Glutamate--tRNA ligase</fullName>
        <ecNumber evidence="9">6.1.1.17</ecNumber>
    </recommendedName>
    <alternativeName>
        <fullName evidence="9">Glutamyl-tRNA synthetase</fullName>
        <shortName evidence="9">GluRS</shortName>
    </alternativeName>
</protein>
<keyword evidence="8 9" id="KW-0030">Aminoacyl-tRNA synthetase</keyword>
<feature type="domain" description="Aminoacyl-tRNA synthetase class I anticodon-binding" evidence="11">
    <location>
        <begin position="350"/>
        <end position="503"/>
    </location>
</feature>
<name>A0A8J3MZ64_9CHLR</name>
<comment type="caution">
    <text evidence="9">Lacks conserved residue(s) required for the propagation of feature annotation.</text>
</comment>
<evidence type="ECO:0000256" key="3">
    <source>
        <dbReference type="ARBA" id="ARBA00022723"/>
    </source>
</evidence>
<gene>
    <name evidence="9 12" type="primary">gltX</name>
    <name evidence="12" type="ORF">KSF_016150</name>
</gene>
<dbReference type="GO" id="GO:0004818">
    <property type="term" value="F:glutamate-tRNA ligase activity"/>
    <property type="evidence" value="ECO:0007669"/>
    <property type="project" value="UniProtKB-UniRule"/>
</dbReference>
<evidence type="ECO:0000259" key="11">
    <source>
        <dbReference type="Pfam" id="PF19269"/>
    </source>
</evidence>
<dbReference type="GO" id="GO:0005829">
    <property type="term" value="C:cytosol"/>
    <property type="evidence" value="ECO:0007669"/>
    <property type="project" value="TreeGrafter"/>
</dbReference>
<evidence type="ECO:0000256" key="1">
    <source>
        <dbReference type="ARBA" id="ARBA00007894"/>
    </source>
</evidence>
<evidence type="ECO:0000259" key="10">
    <source>
        <dbReference type="Pfam" id="PF00749"/>
    </source>
</evidence>
<dbReference type="CDD" id="cd00808">
    <property type="entry name" value="GluRS_core"/>
    <property type="match status" value="1"/>
</dbReference>
<evidence type="ECO:0000256" key="6">
    <source>
        <dbReference type="ARBA" id="ARBA00022840"/>
    </source>
</evidence>
<dbReference type="EC" id="6.1.1.17" evidence="9"/>
<dbReference type="GO" id="GO:0008270">
    <property type="term" value="F:zinc ion binding"/>
    <property type="evidence" value="ECO:0007669"/>
    <property type="project" value="InterPro"/>
</dbReference>
<dbReference type="PRINTS" id="PR00987">
    <property type="entry name" value="TRNASYNTHGLU"/>
</dbReference>
<dbReference type="Gene3D" id="1.10.10.350">
    <property type="match status" value="1"/>
</dbReference>
<dbReference type="GO" id="GO:0006424">
    <property type="term" value="P:glutamyl-tRNA aminoacylation"/>
    <property type="evidence" value="ECO:0007669"/>
    <property type="project" value="UniProtKB-UniRule"/>
</dbReference>
<comment type="function">
    <text evidence="9">Catalyzes the attachment of glutamate to tRNA(Glu) in a two-step reaction: glutamate is first activated by ATP to form Glu-AMP and then transferred to the acceptor end of tRNA(Glu).</text>
</comment>
<evidence type="ECO:0000256" key="2">
    <source>
        <dbReference type="ARBA" id="ARBA00022598"/>
    </source>
</evidence>
<evidence type="ECO:0000256" key="9">
    <source>
        <dbReference type="HAMAP-Rule" id="MF_00022"/>
    </source>
</evidence>
<proteinExistence type="inferred from homology"/>
<keyword evidence="6 9" id="KW-0067">ATP-binding</keyword>
<dbReference type="AlphaFoldDB" id="A0A8J3MZ64"/>
<dbReference type="FunFam" id="3.40.50.620:FF:000045">
    <property type="entry name" value="Glutamate--tRNA ligase, mitochondrial"/>
    <property type="match status" value="1"/>
</dbReference>
<evidence type="ECO:0000256" key="4">
    <source>
        <dbReference type="ARBA" id="ARBA00022741"/>
    </source>
</evidence>
<dbReference type="InterPro" id="IPR049940">
    <property type="entry name" value="GluQ/Sye"/>
</dbReference>
<comment type="subcellular location">
    <subcellularLocation>
        <location evidence="9">Cytoplasm</location>
    </subcellularLocation>
</comment>
<dbReference type="InterPro" id="IPR008925">
    <property type="entry name" value="aa_tRNA-synth_I_cd-bd_sf"/>
</dbReference>
<reference evidence="12" key="1">
    <citation type="submission" date="2020-10" db="EMBL/GenBank/DDBJ databases">
        <title>Taxonomic study of unclassified bacteria belonging to the class Ktedonobacteria.</title>
        <authorList>
            <person name="Yabe S."/>
            <person name="Wang C.M."/>
            <person name="Zheng Y."/>
            <person name="Sakai Y."/>
            <person name="Cavaletti L."/>
            <person name="Monciardini P."/>
            <person name="Donadio S."/>
        </authorList>
    </citation>
    <scope>NUCLEOTIDE SEQUENCE</scope>
    <source>
        <strain evidence="12">ID150040</strain>
    </source>
</reference>
<dbReference type="InterPro" id="IPR000924">
    <property type="entry name" value="Glu/Gln-tRNA-synth"/>
</dbReference>
<keyword evidence="9" id="KW-0963">Cytoplasm</keyword>
<keyword evidence="5" id="KW-0862">Zinc</keyword>
<comment type="catalytic activity">
    <reaction evidence="9">
        <text>tRNA(Glu) + L-glutamate + ATP = L-glutamyl-tRNA(Glu) + AMP + diphosphate</text>
        <dbReference type="Rhea" id="RHEA:23540"/>
        <dbReference type="Rhea" id="RHEA-COMP:9663"/>
        <dbReference type="Rhea" id="RHEA-COMP:9680"/>
        <dbReference type="ChEBI" id="CHEBI:29985"/>
        <dbReference type="ChEBI" id="CHEBI:30616"/>
        <dbReference type="ChEBI" id="CHEBI:33019"/>
        <dbReference type="ChEBI" id="CHEBI:78442"/>
        <dbReference type="ChEBI" id="CHEBI:78520"/>
        <dbReference type="ChEBI" id="CHEBI:456215"/>
        <dbReference type="EC" id="6.1.1.17"/>
    </reaction>
</comment>
<dbReference type="InterPro" id="IPR014729">
    <property type="entry name" value="Rossmann-like_a/b/a_fold"/>
</dbReference>
<feature type="short sequence motif" description="'HIGH' region" evidence="9">
    <location>
        <begin position="26"/>
        <end position="36"/>
    </location>
</feature>
<evidence type="ECO:0000256" key="8">
    <source>
        <dbReference type="ARBA" id="ARBA00023146"/>
    </source>
</evidence>
<dbReference type="InterPro" id="IPR020751">
    <property type="entry name" value="aa-tRNA-synth_I_codon-bd_sub2"/>
</dbReference>
<dbReference type="InterPro" id="IPR045462">
    <property type="entry name" value="aa-tRNA-synth_I_cd-bd"/>
</dbReference>
<dbReference type="HAMAP" id="MF_00022">
    <property type="entry name" value="Glu_tRNA_synth_type1"/>
    <property type="match status" value="1"/>
</dbReference>
<dbReference type="GO" id="GO:0000049">
    <property type="term" value="F:tRNA binding"/>
    <property type="evidence" value="ECO:0007669"/>
    <property type="project" value="InterPro"/>
</dbReference>
<evidence type="ECO:0000256" key="7">
    <source>
        <dbReference type="ARBA" id="ARBA00022917"/>
    </source>
</evidence>
<keyword evidence="7 9" id="KW-0648">Protein biosynthesis</keyword>
<dbReference type="InterPro" id="IPR020058">
    <property type="entry name" value="Glu/Gln-tRNA-synth_Ib_cat-dom"/>
</dbReference>
<dbReference type="Pfam" id="PF19269">
    <property type="entry name" value="Anticodon_2"/>
    <property type="match status" value="1"/>
</dbReference>